<keyword evidence="2" id="KW-0812">Transmembrane</keyword>
<evidence type="ECO:0000256" key="1">
    <source>
        <dbReference type="SAM" id="MobiDB-lite"/>
    </source>
</evidence>
<evidence type="ECO:0000313" key="4">
    <source>
        <dbReference type="EnsemblProtists" id="EOD39081"/>
    </source>
</evidence>
<protein>
    <recommendedName>
        <fullName evidence="3">Tyrosine-protein kinase ephrin type A/B receptor-like domain-containing protein</fullName>
    </recommendedName>
</protein>
<dbReference type="Proteomes" id="UP000013827">
    <property type="component" value="Unassembled WGS sequence"/>
</dbReference>
<dbReference type="EnsemblProtists" id="EOD39081">
    <property type="protein sequence ID" value="EOD39081"/>
    <property type="gene ID" value="EMIHUDRAFT_439976"/>
</dbReference>
<keyword evidence="2" id="KW-1133">Transmembrane helix</keyword>
<feature type="transmembrane region" description="Helical" evidence="2">
    <location>
        <begin position="628"/>
        <end position="648"/>
    </location>
</feature>
<dbReference type="GeneID" id="17284352"/>
<feature type="transmembrane region" description="Helical" evidence="2">
    <location>
        <begin position="660"/>
        <end position="683"/>
    </location>
</feature>
<dbReference type="SUPFAM" id="SSF57184">
    <property type="entry name" value="Growth factor receptor domain"/>
    <property type="match status" value="2"/>
</dbReference>
<organism evidence="4 5">
    <name type="scientific">Emiliania huxleyi (strain CCMP1516)</name>
    <dbReference type="NCBI Taxonomy" id="280463"/>
    <lineage>
        <taxon>Eukaryota</taxon>
        <taxon>Haptista</taxon>
        <taxon>Haptophyta</taxon>
        <taxon>Prymnesiophyceae</taxon>
        <taxon>Isochrysidales</taxon>
        <taxon>Noelaerhabdaceae</taxon>
        <taxon>Emiliania</taxon>
    </lineage>
</organism>
<dbReference type="HOGENOM" id="CLU_271098_0_0_1"/>
<proteinExistence type="predicted"/>
<feature type="transmembrane region" description="Helical" evidence="2">
    <location>
        <begin position="447"/>
        <end position="466"/>
    </location>
</feature>
<name>A0A0D3KTJ6_EMIH1</name>
<feature type="transmembrane region" description="Helical" evidence="2">
    <location>
        <begin position="478"/>
        <end position="504"/>
    </location>
</feature>
<evidence type="ECO:0000256" key="2">
    <source>
        <dbReference type="SAM" id="Phobius"/>
    </source>
</evidence>
<dbReference type="eggNOG" id="ENOG502QSG1">
    <property type="taxonomic scope" value="Eukaryota"/>
</dbReference>
<dbReference type="Pfam" id="PF07699">
    <property type="entry name" value="Ephrin_rec_like"/>
    <property type="match status" value="1"/>
</dbReference>
<feature type="transmembrane region" description="Helical" evidence="2">
    <location>
        <begin position="703"/>
        <end position="727"/>
    </location>
</feature>
<dbReference type="Gene3D" id="2.10.50.10">
    <property type="entry name" value="Tumor Necrosis Factor Receptor, subunit A, domain 2"/>
    <property type="match status" value="2"/>
</dbReference>
<dbReference type="InterPro" id="IPR011641">
    <property type="entry name" value="Tyr-kin_ephrin_A/B_rcpt-like"/>
</dbReference>
<feature type="compositionally biased region" description="Basic and acidic residues" evidence="1">
    <location>
        <begin position="1051"/>
        <end position="1066"/>
    </location>
</feature>
<sequence>MPRTSGDGAEAFTGDLKCFDCAAGFFGNETDLSSPTCSGQCPEGNFCEQGTADPTPCPAGTRMPARGAASSDSCIPCAPGQFQEGAATSMVWEPCPAGSFSPTSGSASSASCEPCPAGTASAAPGAVSHKTCEPCEPGHFAATPGLSKCERCEPGTTSGVGSSACSECAAGTYAANPGQGQCVPCPHPLSGERGAVTCSVCQKDFYLLKSADPAEIFSSPTDYCKPCPPNAECSDDTSLATLGVPAGYWRASPSSAVLTACRDFGGDRAGEARCAGNERGAKQASRRLEAAGSDEYCASDFTGPECELCAAENQYLVDGDECKECGARGAAAGRIAGLVLGLCVACGLAAWAYSMTDWREKRFIGPILRFADRSVKYYVEGGMTAKVKILFGFYQISTVLSSTYSARLPDKYTGWTDKLASAISIDWSGFFLPEQCLGYGTRLVVSALSPVVLIALLMGTGIALRLRRWRAASPRPKLWAEAALGLLDLTPAGLVLIFCFVPSISASIFRSWSCQAYTISPPNEPLEQVSYMRQDASVECGTEKHDGITALALGFIVLWPVGSLVLFTSLLAACYKPLQAKSPNALTRATAFLHREYEKTWYWWEAVELARKLVLTGFVLLIPEKNAFLRLVVATLICSCYAVVLAVVRPYKRVEDDVLAVATSLVLLLLFLGTNWTTIFLGIEERYQGADPADVLGFGKLNAIVDTMIVLVAVALVFFLIGAVVAARRVAKVPTIRLVSTKQPPEISIGTGLTWHLFLSHIWSTGQDAVGNIKSELQLLVDDLKDIGSLEEYIQHSQVILFFLSCGYFRSKARSRRPNCLREIRSSLEQSKPIVLVQEADPAKGGATLQALRGECPEDLQPDIFEKGWTHTIYMRVVEFQRVSLKTIAVLLCSPNYLNQTSLPLCVPGEPESELLAFAKETMLWASPANAGALELANKIAAAFAGLTISTADARPATATHMLLYLNEDSFSDARLADQVQQARKDKLKIVMAHENDPDLGGCEFGRMFEVTPQERMPHRAHRRRALQDPGTLVLPGLPQPGVARASGKGPRRDSRSVGQRRKDEPPLGQHRQAWQPARSHDQPPQLCEDNHRGRRLWRRGDGLGGLGGVRGLGAGGAGACLTLRRPHSRQTPQHTDAILSNSHEQAQRPAGEEGREAFAASATHMGLGPYPPRALAVMGAFAQRCAARPAFLWSGEA</sequence>
<evidence type="ECO:0000259" key="3">
    <source>
        <dbReference type="Pfam" id="PF07699"/>
    </source>
</evidence>
<reference evidence="5" key="1">
    <citation type="journal article" date="2013" name="Nature">
        <title>Pan genome of the phytoplankton Emiliania underpins its global distribution.</title>
        <authorList>
            <person name="Read B.A."/>
            <person name="Kegel J."/>
            <person name="Klute M.J."/>
            <person name="Kuo A."/>
            <person name="Lefebvre S.C."/>
            <person name="Maumus F."/>
            <person name="Mayer C."/>
            <person name="Miller J."/>
            <person name="Monier A."/>
            <person name="Salamov A."/>
            <person name="Young J."/>
            <person name="Aguilar M."/>
            <person name="Claverie J.M."/>
            <person name="Frickenhaus S."/>
            <person name="Gonzalez K."/>
            <person name="Herman E.K."/>
            <person name="Lin Y.C."/>
            <person name="Napier J."/>
            <person name="Ogata H."/>
            <person name="Sarno A.F."/>
            <person name="Shmutz J."/>
            <person name="Schroeder D."/>
            <person name="de Vargas C."/>
            <person name="Verret F."/>
            <person name="von Dassow P."/>
            <person name="Valentin K."/>
            <person name="Van de Peer Y."/>
            <person name="Wheeler G."/>
            <person name="Dacks J.B."/>
            <person name="Delwiche C.F."/>
            <person name="Dyhrman S.T."/>
            <person name="Glockner G."/>
            <person name="John U."/>
            <person name="Richards T."/>
            <person name="Worden A.Z."/>
            <person name="Zhang X."/>
            <person name="Grigoriev I.V."/>
            <person name="Allen A.E."/>
            <person name="Bidle K."/>
            <person name="Borodovsky M."/>
            <person name="Bowler C."/>
            <person name="Brownlee C."/>
            <person name="Cock J.M."/>
            <person name="Elias M."/>
            <person name="Gladyshev V.N."/>
            <person name="Groth M."/>
            <person name="Guda C."/>
            <person name="Hadaegh A."/>
            <person name="Iglesias-Rodriguez M.D."/>
            <person name="Jenkins J."/>
            <person name="Jones B.M."/>
            <person name="Lawson T."/>
            <person name="Leese F."/>
            <person name="Lindquist E."/>
            <person name="Lobanov A."/>
            <person name="Lomsadze A."/>
            <person name="Malik S.B."/>
            <person name="Marsh M.E."/>
            <person name="Mackinder L."/>
            <person name="Mock T."/>
            <person name="Mueller-Roeber B."/>
            <person name="Pagarete A."/>
            <person name="Parker M."/>
            <person name="Probert I."/>
            <person name="Quesneville H."/>
            <person name="Raines C."/>
            <person name="Rensing S.A."/>
            <person name="Riano-Pachon D.M."/>
            <person name="Richier S."/>
            <person name="Rokitta S."/>
            <person name="Shiraiwa Y."/>
            <person name="Soanes D.M."/>
            <person name="van der Giezen M."/>
            <person name="Wahlund T.M."/>
            <person name="Williams B."/>
            <person name="Wilson W."/>
            <person name="Wolfe G."/>
            <person name="Wurch L.L."/>
        </authorList>
    </citation>
    <scope>NUCLEOTIDE SEQUENCE</scope>
</reference>
<feature type="transmembrane region" description="Helical" evidence="2">
    <location>
        <begin position="335"/>
        <end position="356"/>
    </location>
</feature>
<accession>A0A0D3KTJ6</accession>
<dbReference type="KEGG" id="ehx:EMIHUDRAFT_439976"/>
<dbReference type="PANTHER" id="PTHR11319">
    <property type="entry name" value="G PROTEIN-COUPLED RECEPTOR-RELATED"/>
    <property type="match status" value="1"/>
</dbReference>
<dbReference type="STRING" id="2903.R1FTT1"/>
<dbReference type="InterPro" id="IPR009030">
    <property type="entry name" value="Growth_fac_rcpt_cys_sf"/>
</dbReference>
<keyword evidence="5" id="KW-1185">Reference proteome</keyword>
<evidence type="ECO:0000313" key="5">
    <source>
        <dbReference type="Proteomes" id="UP000013827"/>
    </source>
</evidence>
<feature type="region of interest" description="Disordered" evidence="1">
    <location>
        <begin position="1014"/>
        <end position="1092"/>
    </location>
</feature>
<feature type="domain" description="Tyrosine-protein kinase ephrin type A/B receptor-like" evidence="3">
    <location>
        <begin position="155"/>
        <end position="189"/>
    </location>
</feature>
<dbReference type="AlphaFoldDB" id="A0A0D3KTJ6"/>
<feature type="transmembrane region" description="Helical" evidence="2">
    <location>
        <begin position="551"/>
        <end position="575"/>
    </location>
</feature>
<keyword evidence="2" id="KW-0472">Membrane</keyword>
<reference evidence="4" key="2">
    <citation type="submission" date="2024-10" db="UniProtKB">
        <authorList>
            <consortium name="EnsemblProtists"/>
        </authorList>
    </citation>
    <scope>IDENTIFICATION</scope>
</reference>
<dbReference type="PANTHER" id="PTHR11319:SF35">
    <property type="entry name" value="OUTER MEMBRANE PROTEIN PMPC-RELATED"/>
    <property type="match status" value="1"/>
</dbReference>
<dbReference type="PaxDb" id="2903-EOD39081"/>
<dbReference type="SMART" id="SM01411">
    <property type="entry name" value="Ephrin_rec_like"/>
    <property type="match status" value="3"/>
</dbReference>
<dbReference type="RefSeq" id="XP_005791510.1">
    <property type="nucleotide sequence ID" value="XM_005791453.1"/>
</dbReference>